<proteinExistence type="predicted"/>
<dbReference type="AlphaFoldDB" id="A0A0D7X2U5"/>
<dbReference type="Proteomes" id="UP000032534">
    <property type="component" value="Unassembled WGS sequence"/>
</dbReference>
<protein>
    <submittedName>
        <fullName evidence="1">Uncharacterized protein</fullName>
    </submittedName>
</protein>
<dbReference type="OrthoDB" id="5770817at2"/>
<evidence type="ECO:0000313" key="1">
    <source>
        <dbReference type="EMBL" id="KJD44352.1"/>
    </source>
</evidence>
<dbReference type="EMBL" id="JTHP01000037">
    <property type="protein sequence ID" value="KJD44352.1"/>
    <property type="molecule type" value="Genomic_DNA"/>
</dbReference>
<reference evidence="1 2" key="1">
    <citation type="submission" date="2014-11" db="EMBL/GenBank/DDBJ databases">
        <title>Draft Genome Sequences of Paenibacillus polymyxa NRRL B-30509 and Paenibacillus terrae NRRL B-30644, Strains from a Poultry Environment that Produce Tridecaptin A and Paenicidins.</title>
        <authorList>
            <person name="van Belkum M.J."/>
            <person name="Lohans C.T."/>
            <person name="Vederas J.C."/>
        </authorList>
    </citation>
    <scope>NUCLEOTIDE SEQUENCE [LARGE SCALE GENOMIC DNA]</scope>
    <source>
        <strain evidence="1 2">NRRL B-30644</strain>
    </source>
</reference>
<accession>A0A0D7X2U5</accession>
<comment type="caution">
    <text evidence="1">The sequence shown here is derived from an EMBL/GenBank/DDBJ whole genome shotgun (WGS) entry which is preliminary data.</text>
</comment>
<gene>
    <name evidence="1" type="ORF">QD47_17675</name>
</gene>
<sequence>MKWQEVQQIFPNQFVKFEIIHSEEKDSQEFIDDVAVIGPVSDEEATKELLNSKEKTLIYHTSKDRVIVKVRKNVGLRRYL</sequence>
<dbReference type="PATRIC" id="fig|159743.3.peg.3930"/>
<organism evidence="1 2">
    <name type="scientific">Paenibacillus terrae</name>
    <dbReference type="NCBI Taxonomy" id="159743"/>
    <lineage>
        <taxon>Bacteria</taxon>
        <taxon>Bacillati</taxon>
        <taxon>Bacillota</taxon>
        <taxon>Bacilli</taxon>
        <taxon>Bacillales</taxon>
        <taxon>Paenibacillaceae</taxon>
        <taxon>Paenibacillus</taxon>
    </lineage>
</organism>
<dbReference type="RefSeq" id="WP_044647366.1">
    <property type="nucleotide sequence ID" value="NZ_JTHP01000037.1"/>
</dbReference>
<evidence type="ECO:0000313" key="2">
    <source>
        <dbReference type="Proteomes" id="UP000032534"/>
    </source>
</evidence>
<keyword evidence="2" id="KW-1185">Reference proteome</keyword>
<name>A0A0D7X2U5_9BACL</name>